<dbReference type="SUPFAM" id="SSF55729">
    <property type="entry name" value="Acyl-CoA N-acyltransferases (Nat)"/>
    <property type="match status" value="1"/>
</dbReference>
<dbReference type="Gene3D" id="3.40.1080.10">
    <property type="entry name" value="Glutaconate Coenzyme A-transferase"/>
    <property type="match status" value="1"/>
</dbReference>
<feature type="domain" description="N-acetyltransferase" evidence="3">
    <location>
        <begin position="481"/>
        <end position="621"/>
    </location>
</feature>
<dbReference type="InterPro" id="IPR000182">
    <property type="entry name" value="GNAT_dom"/>
</dbReference>
<dbReference type="Pfam" id="PF13336">
    <property type="entry name" value="AcetylCoA_hyd_C"/>
    <property type="match status" value="1"/>
</dbReference>
<dbReference type="GO" id="GO:0008775">
    <property type="term" value="F:acetate CoA-transferase activity"/>
    <property type="evidence" value="ECO:0007669"/>
    <property type="project" value="InterPro"/>
</dbReference>
<keyword evidence="4" id="KW-0378">Hydrolase</keyword>
<dbReference type="PANTHER" id="PTHR21432:SF20">
    <property type="entry name" value="ACETYL-COA HYDROLASE"/>
    <property type="match status" value="1"/>
</dbReference>
<dbReference type="eggNOG" id="COG0427">
    <property type="taxonomic scope" value="Bacteria"/>
</dbReference>
<dbReference type="InterPro" id="IPR038460">
    <property type="entry name" value="AcetylCoA_hyd_C_sf"/>
</dbReference>
<comment type="similarity">
    <text evidence="1">Belongs to the acetyl-CoA hydrolase/transferase family.</text>
</comment>
<dbReference type="Pfam" id="PF00583">
    <property type="entry name" value="Acetyltransf_1"/>
    <property type="match status" value="1"/>
</dbReference>
<dbReference type="PANTHER" id="PTHR21432">
    <property type="entry name" value="ACETYL-COA HYDROLASE-RELATED"/>
    <property type="match status" value="1"/>
</dbReference>
<keyword evidence="5" id="KW-1185">Reference proteome</keyword>
<reference evidence="4 5" key="1">
    <citation type="submission" date="2011-09" db="EMBL/GenBank/DDBJ databases">
        <authorList>
            <consortium name="US DOE Joint Genome Institute (JGI-PGF)"/>
            <person name="Lucas S."/>
            <person name="Han J."/>
            <person name="Lapidus A."/>
            <person name="Cheng J.-F."/>
            <person name="Goodwin L."/>
            <person name="Pitluck S."/>
            <person name="Peters L."/>
            <person name="Land M.L."/>
            <person name="Hauser L."/>
            <person name="Orellana R."/>
            <person name="Lovley D."/>
            <person name="Woyke T.J."/>
        </authorList>
    </citation>
    <scope>NUCLEOTIDE SEQUENCE [LARGE SCALE GENOMIC DNA]</scope>
    <source>
        <strain evidence="4 5">2ac9</strain>
    </source>
</reference>
<keyword evidence="2" id="KW-0808">Transferase</keyword>
<evidence type="ECO:0000313" key="4">
    <source>
        <dbReference type="EMBL" id="EIM63740.1"/>
    </source>
</evidence>
<dbReference type="Gene3D" id="3.40.1080.20">
    <property type="entry name" value="Acetyl-CoA hydrolase/transferase C-terminal domain"/>
    <property type="match status" value="1"/>
</dbReference>
<dbReference type="EMBL" id="CM001488">
    <property type="protein sequence ID" value="EIM63740.1"/>
    <property type="molecule type" value="Genomic_DNA"/>
</dbReference>
<dbReference type="HOGENOM" id="CLU_030703_1_0_7"/>
<dbReference type="Gene3D" id="3.30.750.70">
    <property type="entry name" value="4-hydroxybutyrate coenzyme like domains"/>
    <property type="match status" value="1"/>
</dbReference>
<dbReference type="InterPro" id="IPR026888">
    <property type="entry name" value="AcetylCoA_hyd_C"/>
</dbReference>
<proteinExistence type="inferred from homology"/>
<gene>
    <name evidence="4" type="ORF">DespoDRAFT_01825</name>
</gene>
<reference evidence="4 5" key="2">
    <citation type="submission" date="2012-02" db="EMBL/GenBank/DDBJ databases">
        <title>Improved High-Quality Draft sequence of Desulfobacter postgatei 2ac9.</title>
        <authorList>
            <consortium name="US DOE Joint Genome Institute"/>
            <person name="Lucas S."/>
            <person name="Han J."/>
            <person name="Lapidus A."/>
            <person name="Cheng J.-F."/>
            <person name="Goodwin L."/>
            <person name="Pitluck S."/>
            <person name="Peters L."/>
            <person name="Ovchinnikova G."/>
            <person name="Held B."/>
            <person name="Detter J.C."/>
            <person name="Han C."/>
            <person name="Tapia R."/>
            <person name="Land M."/>
            <person name="Hauser L."/>
            <person name="Kyrpides N."/>
            <person name="Ivanova N."/>
            <person name="Pagani I."/>
            <person name="Orellana R."/>
            <person name="Lovley D."/>
            <person name="Woyke T."/>
        </authorList>
    </citation>
    <scope>NUCLEOTIDE SEQUENCE [LARGE SCALE GENOMIC DNA]</scope>
    <source>
        <strain evidence="4 5">2ac9</strain>
    </source>
</reference>
<dbReference type="InterPro" id="IPR016181">
    <property type="entry name" value="Acyl_CoA_acyltransferase"/>
</dbReference>
<name>I5B2M7_9BACT</name>
<dbReference type="InterPro" id="IPR003702">
    <property type="entry name" value="ActCoA_hydro_N"/>
</dbReference>
<dbReference type="PROSITE" id="PS51186">
    <property type="entry name" value="GNAT"/>
    <property type="match status" value="1"/>
</dbReference>
<dbReference type="SUPFAM" id="SSF100950">
    <property type="entry name" value="NagB/RpiA/CoA transferase-like"/>
    <property type="match status" value="2"/>
</dbReference>
<dbReference type="InterPro" id="IPR037171">
    <property type="entry name" value="NagB/RpiA_transferase-like"/>
</dbReference>
<dbReference type="Gene3D" id="3.40.630.30">
    <property type="match status" value="1"/>
</dbReference>
<dbReference type="OrthoDB" id="9801795at2"/>
<protein>
    <submittedName>
        <fullName evidence="4">Acetyl-CoA hydrolase</fullName>
    </submittedName>
</protein>
<dbReference type="Proteomes" id="UP000005778">
    <property type="component" value="Chromosome"/>
</dbReference>
<dbReference type="eggNOG" id="COG0456">
    <property type="taxonomic scope" value="Bacteria"/>
</dbReference>
<evidence type="ECO:0000313" key="5">
    <source>
        <dbReference type="Proteomes" id="UP000005778"/>
    </source>
</evidence>
<evidence type="ECO:0000256" key="2">
    <source>
        <dbReference type="ARBA" id="ARBA00022679"/>
    </source>
</evidence>
<dbReference type="GO" id="GO:0016787">
    <property type="term" value="F:hydrolase activity"/>
    <property type="evidence" value="ECO:0007669"/>
    <property type="project" value="UniProtKB-KW"/>
</dbReference>
<evidence type="ECO:0000259" key="3">
    <source>
        <dbReference type="PROSITE" id="PS51186"/>
    </source>
</evidence>
<sequence length="646" mass="71875">MKKATYWADSYIYKRCSAQEALKHIRPGQRVFIGSSCAEPQHLVKELSAISARLTDLEIVRLLSIENGPLTLIANEPHSQQFNIRSFYLGSCGPKIIKKNQKFITPANLSQIPYLFKSGLMPLNTALIQASPPDDFGWMSLGISVDINLSACETADIVICQINPQMPRVLGRSFIHVNDVDYIVEHEDPLLTIQPRPEHESNNIIAKHISRLIEDGSTIQTSLSLTTEAVMLALSNKNDIGIHSQYLSDAIMHLFSIRVITNKKKGFNNGKLVASAAVGSRLLYDFLDDNPSIEFYPSDYTNNPGIIGRHNKMVTLNTAMAIDLTGQVAADALPFNNYTGINGLLDFTRGAAMSEGGKSILMMTSTMDHGQKSRIVPRLAEHAVVVPRGDVQFVATEYGVVNLFGKTLQERVLALVSIAHPDFRDELFAAGKEMGLIDSDRKFKEAIKGVYPLKYEETIVIKDIPITFRAAKPTDERFIQEHYYTMNRGDIVSRFFHEKKSFAYDQIETTYEIDYINDLTIVATIGELGFEKIIAVGEYFRNTIINMAEVAYSVSKEYQGMGIANVLQKKLNQGAIDNGIKGLIAYTSPHNKGMIRLFHKQPYKITTERNDDMLILTCLFNEPKEDGNDDGGKALGEAILSMGAGT</sequence>
<dbReference type="InterPro" id="IPR046433">
    <property type="entry name" value="ActCoA_hydro"/>
</dbReference>
<organism evidence="4 5">
    <name type="scientific">Desulfobacter postgatei 2ac9</name>
    <dbReference type="NCBI Taxonomy" id="879212"/>
    <lineage>
        <taxon>Bacteria</taxon>
        <taxon>Pseudomonadati</taxon>
        <taxon>Thermodesulfobacteriota</taxon>
        <taxon>Desulfobacteria</taxon>
        <taxon>Desulfobacterales</taxon>
        <taxon>Desulfobacteraceae</taxon>
        <taxon>Desulfobacter</taxon>
    </lineage>
</organism>
<dbReference type="Pfam" id="PF02550">
    <property type="entry name" value="AcetylCoA_hydro"/>
    <property type="match status" value="1"/>
</dbReference>
<accession>I5B2M7</accession>
<dbReference type="STRING" id="879212.DespoDRAFT_01825"/>
<dbReference type="GO" id="GO:0006083">
    <property type="term" value="P:acetate metabolic process"/>
    <property type="evidence" value="ECO:0007669"/>
    <property type="project" value="InterPro"/>
</dbReference>
<evidence type="ECO:0000256" key="1">
    <source>
        <dbReference type="ARBA" id="ARBA00009632"/>
    </source>
</evidence>
<dbReference type="GO" id="GO:0016747">
    <property type="term" value="F:acyltransferase activity, transferring groups other than amino-acyl groups"/>
    <property type="evidence" value="ECO:0007669"/>
    <property type="project" value="InterPro"/>
</dbReference>
<dbReference type="RefSeq" id="WP_004072983.1">
    <property type="nucleotide sequence ID" value="NZ_CM001488.1"/>
</dbReference>
<dbReference type="AlphaFoldDB" id="I5B2M7"/>